<proteinExistence type="predicted"/>
<evidence type="ECO:0000313" key="2">
    <source>
        <dbReference type="EMBL" id="GBP12942.1"/>
    </source>
</evidence>
<name>A0A4C1TEQ0_EUMVA</name>
<evidence type="ECO:0000256" key="1">
    <source>
        <dbReference type="SAM" id="MobiDB-lite"/>
    </source>
</evidence>
<dbReference type="Proteomes" id="UP000299102">
    <property type="component" value="Unassembled WGS sequence"/>
</dbReference>
<protein>
    <submittedName>
        <fullName evidence="2">Uncharacterized protein</fullName>
    </submittedName>
</protein>
<feature type="compositionally biased region" description="Basic and acidic residues" evidence="1">
    <location>
        <begin position="16"/>
        <end position="26"/>
    </location>
</feature>
<dbReference type="AlphaFoldDB" id="A0A4C1TEQ0"/>
<organism evidence="2 3">
    <name type="scientific">Eumeta variegata</name>
    <name type="common">Bagworm moth</name>
    <name type="synonym">Eumeta japonica</name>
    <dbReference type="NCBI Taxonomy" id="151549"/>
    <lineage>
        <taxon>Eukaryota</taxon>
        <taxon>Metazoa</taxon>
        <taxon>Ecdysozoa</taxon>
        <taxon>Arthropoda</taxon>
        <taxon>Hexapoda</taxon>
        <taxon>Insecta</taxon>
        <taxon>Pterygota</taxon>
        <taxon>Neoptera</taxon>
        <taxon>Endopterygota</taxon>
        <taxon>Lepidoptera</taxon>
        <taxon>Glossata</taxon>
        <taxon>Ditrysia</taxon>
        <taxon>Tineoidea</taxon>
        <taxon>Psychidae</taxon>
        <taxon>Oiketicinae</taxon>
        <taxon>Eumeta</taxon>
    </lineage>
</organism>
<feature type="region of interest" description="Disordered" evidence="1">
    <location>
        <begin position="66"/>
        <end position="91"/>
    </location>
</feature>
<comment type="caution">
    <text evidence="2">The sequence shown here is derived from an EMBL/GenBank/DDBJ whole genome shotgun (WGS) entry which is preliminary data.</text>
</comment>
<dbReference type="EMBL" id="BGZK01000054">
    <property type="protein sequence ID" value="GBP12942.1"/>
    <property type="molecule type" value="Genomic_DNA"/>
</dbReference>
<keyword evidence="3" id="KW-1185">Reference proteome</keyword>
<gene>
    <name evidence="2" type="ORF">EVAR_79288_1</name>
</gene>
<reference evidence="2 3" key="1">
    <citation type="journal article" date="2019" name="Commun. Biol.">
        <title>The bagworm genome reveals a unique fibroin gene that provides high tensile strength.</title>
        <authorList>
            <person name="Kono N."/>
            <person name="Nakamura H."/>
            <person name="Ohtoshi R."/>
            <person name="Tomita M."/>
            <person name="Numata K."/>
            <person name="Arakawa K."/>
        </authorList>
    </citation>
    <scope>NUCLEOTIDE SEQUENCE [LARGE SCALE GENOMIC DNA]</scope>
</reference>
<evidence type="ECO:0000313" key="3">
    <source>
        <dbReference type="Proteomes" id="UP000299102"/>
    </source>
</evidence>
<accession>A0A4C1TEQ0</accession>
<sequence length="91" mass="10111">MFKRRGDAGASQFRFAHREMSGRDGNSKFGTTAPSFNIGHGPRTKLRGPRAAASSYPVYLSSALRNKSGRNRRRPPGTQIWGGRLYKDART</sequence>
<feature type="region of interest" description="Disordered" evidence="1">
    <location>
        <begin position="1"/>
        <end position="52"/>
    </location>
</feature>